<feature type="compositionally biased region" description="Basic and acidic residues" evidence="6">
    <location>
        <begin position="204"/>
        <end position="234"/>
    </location>
</feature>
<dbReference type="GO" id="GO:0000785">
    <property type="term" value="C:chromatin"/>
    <property type="evidence" value="ECO:0007669"/>
    <property type="project" value="TreeGrafter"/>
</dbReference>
<feature type="compositionally biased region" description="Basic and acidic residues" evidence="6">
    <location>
        <begin position="88"/>
        <end position="128"/>
    </location>
</feature>
<dbReference type="InterPro" id="IPR045109">
    <property type="entry name" value="LSDs-like"/>
</dbReference>
<comment type="similarity">
    <text evidence="2">Belongs to the JARID1 histone demethylase family.</text>
</comment>
<comment type="subcellular location">
    <subcellularLocation>
        <location evidence="1">Nucleus</location>
    </subcellularLocation>
</comment>
<dbReference type="SUPFAM" id="SSF51197">
    <property type="entry name" value="Clavaminate synthase-like"/>
    <property type="match status" value="1"/>
</dbReference>
<name>A0A7J7LTS4_9MAGN</name>
<dbReference type="PANTHER" id="PTHR12549:SF38">
    <property type="entry name" value="JMJC DOMAIN-CONTAINING HISTONE DEMETHYLASE 2, ISOFORM A"/>
    <property type="match status" value="1"/>
</dbReference>
<proteinExistence type="inferred from homology"/>
<dbReference type="GO" id="GO:0031490">
    <property type="term" value="F:chromatin DNA binding"/>
    <property type="evidence" value="ECO:0007669"/>
    <property type="project" value="TreeGrafter"/>
</dbReference>
<feature type="compositionally biased region" description="Polar residues" evidence="6">
    <location>
        <begin position="8"/>
        <end position="18"/>
    </location>
</feature>
<dbReference type="Pfam" id="PF02373">
    <property type="entry name" value="JmjC"/>
    <property type="match status" value="1"/>
</dbReference>
<accession>A0A7J7LTS4</accession>
<feature type="domain" description="RING-type" evidence="7">
    <location>
        <begin position="555"/>
        <end position="600"/>
    </location>
</feature>
<feature type="region of interest" description="Disordered" evidence="6">
    <location>
        <begin position="1"/>
        <end position="128"/>
    </location>
</feature>
<gene>
    <name evidence="9" type="ORF">GIB67_033430</name>
</gene>
<evidence type="ECO:0000256" key="1">
    <source>
        <dbReference type="ARBA" id="ARBA00004123"/>
    </source>
</evidence>
<evidence type="ECO:0000313" key="10">
    <source>
        <dbReference type="Proteomes" id="UP000541444"/>
    </source>
</evidence>
<organism evidence="9 10">
    <name type="scientific">Kingdonia uniflora</name>
    <dbReference type="NCBI Taxonomy" id="39325"/>
    <lineage>
        <taxon>Eukaryota</taxon>
        <taxon>Viridiplantae</taxon>
        <taxon>Streptophyta</taxon>
        <taxon>Embryophyta</taxon>
        <taxon>Tracheophyta</taxon>
        <taxon>Spermatophyta</taxon>
        <taxon>Magnoliopsida</taxon>
        <taxon>Ranunculales</taxon>
        <taxon>Circaeasteraceae</taxon>
        <taxon>Kingdonia</taxon>
    </lineage>
</organism>
<dbReference type="GO" id="GO:0003712">
    <property type="term" value="F:transcription coregulator activity"/>
    <property type="evidence" value="ECO:0007669"/>
    <property type="project" value="TreeGrafter"/>
</dbReference>
<dbReference type="Proteomes" id="UP000541444">
    <property type="component" value="Unassembled WGS sequence"/>
</dbReference>
<dbReference type="SMART" id="SM00558">
    <property type="entry name" value="JmjC"/>
    <property type="match status" value="1"/>
</dbReference>
<evidence type="ECO:0000256" key="3">
    <source>
        <dbReference type="ARBA" id="ARBA00022723"/>
    </source>
</evidence>
<dbReference type="InterPro" id="IPR003347">
    <property type="entry name" value="JmjC_dom"/>
</dbReference>
<keyword evidence="5" id="KW-0862">Zinc</keyword>
<comment type="caution">
    <text evidence="9">The sequence shown here is derived from an EMBL/GenBank/DDBJ whole genome shotgun (WGS) entry which is preliminary data.</text>
</comment>
<dbReference type="Gene3D" id="2.60.120.650">
    <property type="entry name" value="Cupin"/>
    <property type="match status" value="1"/>
</dbReference>
<evidence type="ECO:0000259" key="8">
    <source>
        <dbReference type="PROSITE" id="PS51184"/>
    </source>
</evidence>
<dbReference type="GO" id="GO:0008270">
    <property type="term" value="F:zinc ion binding"/>
    <property type="evidence" value="ECO:0007669"/>
    <property type="project" value="UniProtKB-KW"/>
</dbReference>
<dbReference type="EMBL" id="JACGCM010002017">
    <property type="protein sequence ID" value="KAF6146071.1"/>
    <property type="molecule type" value="Genomic_DNA"/>
</dbReference>
<sequence length="1333" mass="151125">MESEKNRSSIQCSSTSLQGKPHSHEDDETKMSKGDEGGGGGGESSGVTKRKVGFDDDSDEEEELRFKRSYRKRQLERRNRCSNKGVKRISEARTKDLDECKGVLDERASRKPSSKTESRGSGKGVEILEAKAKDLDELKVVLDERLSRKASLETRSQVSEKGVKISEAKAKDLDELKVVLDKRSSSHNPSLETTSRVSNKGVKRISEAKTKDLDECKSVLDERAPRKPSLETRNRVSGKGTKIVEAEVKDWDELKLVLDERSPQKPPIETRNRVLEKGAKILVAEIKDWDELKVRKPPLETRNRVSDKGVKISEAKTKDSDKCKSLLDEKHVLKRKSTLEADIEEGSLAKRHKSSSGSVEGKDIVGSGKGKSAGESRTPPTNITSRCSETSLPGKHYCENHHSHEETKLQTKKEEEISEDEGKGESSGTNRKPGFDDSDEEQLRFKRSSRKPPVERGNHRSDNDMKIPEEKTKDSDKSKSFLDEKHVIKLKSTLKSDIEEGSSAKRHKSSSRSAKDKDVVGLGEGISAGERRTSSVNIASRDSVGENKRCKSLMCHQCQRNDKGGVVFCSNCSKRYCYPCIEKWYPNKSREEIENKCPFCCDNCNCKACLRLDIRPNRDELDPSIKLQRLLYLLHRVCPFLKEIYSEQTCELDSEGTIRGVRLTEADVTRSKLTDDERRFCDNCNTSIVDFHRSCPNNDCSYDICLTCCRELREGSQPGGNEAESSHRNFVEKPTSKKKNGEECKGAPVVKSCTTNVSADFPDWKANADGSIPCPPQKRGGCGSKILQLRRTFKANWVETLLKNAEKLTSKHSFPNWDLSLGCSLCFKDKRNSELREAAFRENSCDNFLYCPNAVEMRDDEIEHFQMHWIRGEPVLVRNVLEKTDGLSWEPMVMWRALRELGAKAKLKDETQTVKAIDCLDWCEVEINIHQFFEGYSKGRVHKNNWPEMLKLKDWPSSTSFEDRLRRHGAEFNGALPYSDYTDPKSGVLNLAAKLPEKCLRPDLGPKTYIAYGFPEELSRGDSVTKLHCDVSDAVNVLTHTSEVDIPKEQKARIWKMKKKYEAEDIRDLYCGKYEALNKLEGKHLSQPHKDEVMEAGPANAGQSDTLMSLEERKLVNHKLISGECEDGQLVSETVNMESKMRVEDIADTGETCSIETKKISSGDMVKIGSAVWDIFRREDVPKLKEYLQRHYTEFRHIKEAPVNSVSHPIHDHTLYLDAKHKKQLKEEFDVEPWTFEQDLGDAVFIPAGCPHQVRNRKSCIKVALDFVSPENVHQCIRLTEEFRLLPKNHRAKEDKLEVKKMTLYAVSAAVREVNSLIERNSKKEKKKGVLRP</sequence>
<feature type="compositionally biased region" description="Basic and acidic residues" evidence="6">
    <location>
        <begin position="724"/>
        <end position="743"/>
    </location>
</feature>
<dbReference type="PROSITE" id="PS50089">
    <property type="entry name" value="ZF_RING_2"/>
    <property type="match status" value="1"/>
</dbReference>
<protein>
    <submittedName>
        <fullName evidence="9">Uncharacterized protein</fullName>
    </submittedName>
</protein>
<evidence type="ECO:0000313" key="9">
    <source>
        <dbReference type="EMBL" id="KAF6146071.1"/>
    </source>
</evidence>
<dbReference type="PROSITE" id="PS51184">
    <property type="entry name" value="JMJC"/>
    <property type="match status" value="1"/>
</dbReference>
<dbReference type="InterPro" id="IPR001841">
    <property type="entry name" value="Znf_RING"/>
</dbReference>
<feature type="region of interest" description="Disordered" evidence="6">
    <location>
        <begin position="334"/>
        <end position="480"/>
    </location>
</feature>
<feature type="compositionally biased region" description="Basic and acidic residues" evidence="6">
    <location>
        <begin position="22"/>
        <end position="36"/>
    </location>
</feature>
<evidence type="ECO:0000256" key="6">
    <source>
        <dbReference type="SAM" id="MobiDB-lite"/>
    </source>
</evidence>
<feature type="compositionally biased region" description="Polar residues" evidence="6">
    <location>
        <begin position="378"/>
        <end position="391"/>
    </location>
</feature>
<evidence type="ECO:0000256" key="2">
    <source>
        <dbReference type="ARBA" id="ARBA00006801"/>
    </source>
</evidence>
<evidence type="ECO:0000256" key="4">
    <source>
        <dbReference type="ARBA" id="ARBA00023242"/>
    </source>
</evidence>
<evidence type="ECO:0000256" key="5">
    <source>
        <dbReference type="PROSITE-ProRule" id="PRU00175"/>
    </source>
</evidence>
<evidence type="ECO:0000259" key="7">
    <source>
        <dbReference type="PROSITE" id="PS50089"/>
    </source>
</evidence>
<dbReference type="GO" id="GO:0032454">
    <property type="term" value="F:histone H3K9 demethylase activity"/>
    <property type="evidence" value="ECO:0007669"/>
    <property type="project" value="InterPro"/>
</dbReference>
<dbReference type="GO" id="GO:0000118">
    <property type="term" value="C:histone deacetylase complex"/>
    <property type="evidence" value="ECO:0007669"/>
    <property type="project" value="TreeGrafter"/>
</dbReference>
<dbReference type="GO" id="GO:0006357">
    <property type="term" value="P:regulation of transcription by RNA polymerase II"/>
    <property type="evidence" value="ECO:0007669"/>
    <property type="project" value="TreeGrafter"/>
</dbReference>
<dbReference type="OrthoDB" id="1667110at2759"/>
<feature type="region of interest" description="Disordered" evidence="6">
    <location>
        <begin position="180"/>
        <end position="238"/>
    </location>
</feature>
<keyword evidence="5" id="KW-0863">Zinc-finger</keyword>
<feature type="compositionally biased region" description="Basic and acidic residues" evidence="6">
    <location>
        <begin position="452"/>
        <end position="480"/>
    </location>
</feature>
<keyword evidence="3" id="KW-0479">Metal-binding</keyword>
<feature type="region of interest" description="Disordered" evidence="6">
    <location>
        <begin position="497"/>
        <end position="538"/>
    </location>
</feature>
<feature type="compositionally biased region" description="Polar residues" evidence="6">
    <location>
        <begin position="186"/>
        <end position="198"/>
    </location>
</feature>
<keyword evidence="10" id="KW-1185">Reference proteome</keyword>
<dbReference type="PANTHER" id="PTHR12549">
    <property type="entry name" value="JMJC DOMAIN-CONTAINING HISTONE DEMETHYLATION PROTEIN"/>
    <property type="match status" value="1"/>
</dbReference>
<feature type="compositionally biased region" description="Basic and acidic residues" evidence="6">
    <location>
        <begin position="396"/>
        <end position="424"/>
    </location>
</feature>
<feature type="domain" description="JmjC" evidence="8">
    <location>
        <begin position="984"/>
        <end position="1284"/>
    </location>
</feature>
<keyword evidence="4" id="KW-0539">Nucleus</keyword>
<reference evidence="9 10" key="1">
    <citation type="journal article" date="2020" name="IScience">
        <title>Genome Sequencing of the Endangered Kingdonia uniflora (Circaeasteraceae, Ranunculales) Reveals Potential Mechanisms of Evolutionary Specialization.</title>
        <authorList>
            <person name="Sun Y."/>
            <person name="Deng T."/>
            <person name="Zhang A."/>
            <person name="Moore M.J."/>
            <person name="Landis J.B."/>
            <person name="Lin N."/>
            <person name="Zhang H."/>
            <person name="Zhang X."/>
            <person name="Huang J."/>
            <person name="Zhang X."/>
            <person name="Sun H."/>
            <person name="Wang H."/>
        </authorList>
    </citation>
    <scope>NUCLEOTIDE SEQUENCE [LARGE SCALE GENOMIC DNA]</scope>
    <source>
        <strain evidence="9">TB1705</strain>
        <tissue evidence="9">Leaf</tissue>
    </source>
</reference>
<feature type="region of interest" description="Disordered" evidence="6">
    <location>
        <begin position="716"/>
        <end position="743"/>
    </location>
</feature>